<organism evidence="1 2">
    <name type="scientific">Methylobacterium currus</name>
    <dbReference type="NCBI Taxonomy" id="2051553"/>
    <lineage>
        <taxon>Bacteria</taxon>
        <taxon>Pseudomonadati</taxon>
        <taxon>Pseudomonadota</taxon>
        <taxon>Alphaproteobacteria</taxon>
        <taxon>Hyphomicrobiales</taxon>
        <taxon>Methylobacteriaceae</taxon>
        <taxon>Methylobacterium</taxon>
    </lineage>
</organism>
<evidence type="ECO:0000313" key="2">
    <source>
        <dbReference type="Proteomes" id="UP000244755"/>
    </source>
</evidence>
<reference evidence="1 2" key="1">
    <citation type="submission" date="2018-04" db="EMBL/GenBank/DDBJ databases">
        <title>Methylobacterium sp. PR1016A genome.</title>
        <authorList>
            <person name="Park W."/>
        </authorList>
    </citation>
    <scope>NUCLEOTIDE SEQUENCE [LARGE SCALE GENOMIC DNA]</scope>
    <source>
        <strain evidence="1 2">PR1016A</strain>
    </source>
</reference>
<proteinExistence type="predicted"/>
<dbReference type="RefSeq" id="WP_099954185.1">
    <property type="nucleotide sequence ID" value="NZ_CP028843.1"/>
</dbReference>
<dbReference type="SUPFAM" id="SSF53756">
    <property type="entry name" value="UDP-Glycosyltransferase/glycogen phosphorylase"/>
    <property type="match status" value="1"/>
</dbReference>
<gene>
    <name evidence="1" type="ORF">DA075_16660</name>
</gene>
<name>A0A2R4WLD8_9HYPH</name>
<dbReference type="EMBL" id="CP028843">
    <property type="protein sequence ID" value="AWB22350.1"/>
    <property type="molecule type" value="Genomic_DNA"/>
</dbReference>
<dbReference type="AlphaFoldDB" id="A0A2R4WLD8"/>
<evidence type="ECO:0008006" key="3">
    <source>
        <dbReference type="Google" id="ProtNLM"/>
    </source>
</evidence>
<evidence type="ECO:0000313" key="1">
    <source>
        <dbReference type="EMBL" id="AWB22350.1"/>
    </source>
</evidence>
<sequence>MSGIGTAGGREAPRATLVVTAKPGARCGVSDYTEKLRAIIGERGLDVRVERLPTWSFRGLLRVWRQGVGRRRSVVHVQYPSMNLGKSPAVALAPVLIGGGRLYLTLHEFTIFNRIRKCYFLTYALSRATVIFSNEFERRAFEAFFPVRRCRTLVVPIGSNIAVGRPGVPSEAREPTLVYFGQIGPDKGLEAFLAVSERLRAEGERLAIAVIGSPSGPDCPVFRDVAARADRLGLRLVLNAEPEQVSDELSRARVALLPFPDGVSEKRGSALACLEHGVAVVTTHSAKTPDWLRASTVPHVSIEASVAAIRSLVSAEGHRAAVGGRDPEALRARAWPSIAERHLALYGLE</sequence>
<protein>
    <recommendedName>
        <fullName evidence="3">Glycosyl transferase family 1</fullName>
    </recommendedName>
</protein>
<dbReference type="Gene3D" id="3.40.50.2000">
    <property type="entry name" value="Glycogen Phosphorylase B"/>
    <property type="match status" value="2"/>
</dbReference>
<dbReference type="OrthoDB" id="7988204at2"/>
<keyword evidence="2" id="KW-1185">Reference proteome</keyword>
<accession>A0A2R4WLD8</accession>
<dbReference type="KEGG" id="mee:DA075_16660"/>
<dbReference type="Pfam" id="PF13692">
    <property type="entry name" value="Glyco_trans_1_4"/>
    <property type="match status" value="1"/>
</dbReference>
<dbReference type="Proteomes" id="UP000244755">
    <property type="component" value="Chromosome 1"/>
</dbReference>